<dbReference type="EMBL" id="JACGXN010000001">
    <property type="protein sequence ID" value="MBA8876770.1"/>
    <property type="molecule type" value="Genomic_DNA"/>
</dbReference>
<gene>
    <name evidence="1" type="ORF">FHW16_000452</name>
</gene>
<proteinExistence type="predicted"/>
<reference evidence="1 2" key="1">
    <citation type="submission" date="2020-07" db="EMBL/GenBank/DDBJ databases">
        <title>Genomic Encyclopedia of Type Strains, Phase IV (KMG-V): Genome sequencing to study the core and pangenomes of soil and plant-associated prokaryotes.</title>
        <authorList>
            <person name="Whitman W."/>
        </authorList>
    </citation>
    <scope>NUCLEOTIDE SEQUENCE [LARGE SCALE GENOMIC DNA]</scope>
    <source>
        <strain evidence="1 2">AN3</strain>
    </source>
</reference>
<accession>A0A839EJ36</accession>
<protein>
    <submittedName>
        <fullName evidence="1">Uncharacterized protein</fullName>
    </submittedName>
</protein>
<evidence type="ECO:0000313" key="1">
    <source>
        <dbReference type="EMBL" id="MBA8876770.1"/>
    </source>
</evidence>
<comment type="caution">
    <text evidence="1">The sequence shown here is derived from an EMBL/GenBank/DDBJ whole genome shotgun (WGS) entry which is preliminary data.</text>
</comment>
<dbReference type="AlphaFoldDB" id="A0A839EJ36"/>
<dbReference type="RefSeq" id="WP_182547527.1">
    <property type="nucleotide sequence ID" value="NZ_JACGXN010000001.1"/>
</dbReference>
<keyword evidence="2" id="KW-1185">Reference proteome</keyword>
<evidence type="ECO:0000313" key="2">
    <source>
        <dbReference type="Proteomes" id="UP000549052"/>
    </source>
</evidence>
<dbReference type="Proteomes" id="UP000549052">
    <property type="component" value="Unassembled WGS sequence"/>
</dbReference>
<organism evidence="1 2">
    <name type="scientific">Phyllobacterium myrsinacearum</name>
    <dbReference type="NCBI Taxonomy" id="28101"/>
    <lineage>
        <taxon>Bacteria</taxon>
        <taxon>Pseudomonadati</taxon>
        <taxon>Pseudomonadota</taxon>
        <taxon>Alphaproteobacteria</taxon>
        <taxon>Hyphomicrobiales</taxon>
        <taxon>Phyllobacteriaceae</taxon>
        <taxon>Phyllobacterium</taxon>
    </lineage>
</organism>
<sequence length="97" mass="10660">MALLPFAVKSGLQVNKHQEQTVIDPSDVNRDAETIVLTLDDNLASTEHKYPSVDHACMAIPQLRDISRIYINGDTPVEATEFVQLCAILDKGPGIRS</sequence>
<name>A0A839EJ36_9HYPH</name>